<accession>A0A2V4UN26</accession>
<evidence type="ECO:0000313" key="1">
    <source>
        <dbReference type="EMBL" id="PYE37936.1"/>
    </source>
</evidence>
<protein>
    <submittedName>
        <fullName evidence="1">Uncharacterized protein</fullName>
    </submittedName>
</protein>
<comment type="caution">
    <text evidence="1">The sequence shown here is derived from an EMBL/GenBank/DDBJ whole genome shotgun (WGS) entry which is preliminary data.</text>
</comment>
<sequence length="37" mass="4375">MPFDVSIIIGLEDLGKLRNSNLMFYKTNHKSLFKIKY</sequence>
<proteinExistence type="predicted"/>
<dbReference type="Proteomes" id="UP000247746">
    <property type="component" value="Unassembled WGS sequence"/>
</dbReference>
<keyword evidence="2" id="KW-1185">Reference proteome</keyword>
<reference evidence="1 2" key="1">
    <citation type="submission" date="2018-06" db="EMBL/GenBank/DDBJ databases">
        <title>Genomic Encyclopedia of Type Strains, Phase III (KMG-III): the genomes of soil and plant-associated and newly described type strains.</title>
        <authorList>
            <person name="Whitman W."/>
        </authorList>
    </citation>
    <scope>NUCLEOTIDE SEQUENCE [LARGE SCALE GENOMIC DNA]</scope>
    <source>
        <strain evidence="1 2">CECT 5889</strain>
    </source>
</reference>
<dbReference type="AlphaFoldDB" id="A0A2V4UN26"/>
<organism evidence="1 2">
    <name type="scientific">Psychrobacter fozii</name>
    <dbReference type="NCBI Taxonomy" id="198480"/>
    <lineage>
        <taxon>Bacteria</taxon>
        <taxon>Pseudomonadati</taxon>
        <taxon>Pseudomonadota</taxon>
        <taxon>Gammaproteobacteria</taxon>
        <taxon>Moraxellales</taxon>
        <taxon>Moraxellaceae</taxon>
        <taxon>Psychrobacter</taxon>
    </lineage>
</organism>
<dbReference type="EMBL" id="QJSU01000010">
    <property type="protein sequence ID" value="PYE37936.1"/>
    <property type="molecule type" value="Genomic_DNA"/>
</dbReference>
<gene>
    <name evidence="1" type="ORF">DFP82_11017</name>
</gene>
<evidence type="ECO:0000313" key="2">
    <source>
        <dbReference type="Proteomes" id="UP000247746"/>
    </source>
</evidence>
<name>A0A2V4UN26_9GAMM</name>